<reference evidence="2 3" key="1">
    <citation type="submission" date="2024-06" db="EMBL/GenBank/DDBJ databases">
        <title>The Natural Products Discovery Center: Release of the First 8490 Sequenced Strains for Exploring Actinobacteria Biosynthetic Diversity.</title>
        <authorList>
            <person name="Kalkreuter E."/>
            <person name="Kautsar S.A."/>
            <person name="Yang D."/>
            <person name="Bader C.D."/>
            <person name="Teijaro C.N."/>
            <person name="Fluegel L."/>
            <person name="Davis C.M."/>
            <person name="Simpson J.R."/>
            <person name="Lauterbach L."/>
            <person name="Steele A.D."/>
            <person name="Gui C."/>
            <person name="Meng S."/>
            <person name="Li G."/>
            <person name="Viehrig K."/>
            <person name="Ye F."/>
            <person name="Su P."/>
            <person name="Kiefer A.F."/>
            <person name="Nichols A."/>
            <person name="Cepeda A.J."/>
            <person name="Yan W."/>
            <person name="Fan B."/>
            <person name="Jiang Y."/>
            <person name="Adhikari A."/>
            <person name="Zheng C.-J."/>
            <person name="Schuster L."/>
            <person name="Cowan T.M."/>
            <person name="Smanski M.J."/>
            <person name="Chevrette M.G."/>
            <person name="De Carvalho L.P.S."/>
            <person name="Shen B."/>
        </authorList>
    </citation>
    <scope>NUCLEOTIDE SEQUENCE [LARGE SCALE GENOMIC DNA]</scope>
    <source>
        <strain evidence="2 3">NPDC079179</strain>
    </source>
</reference>
<sequence>MRTKRSSSSTTSYNVLGFFLGYVLRGVLGQLLFQSLGLAFSRSC</sequence>
<dbReference type="Proteomes" id="UP001553031">
    <property type="component" value="Unassembled WGS sequence"/>
</dbReference>
<keyword evidence="1" id="KW-1133">Transmembrane helix</keyword>
<evidence type="ECO:0000313" key="3">
    <source>
        <dbReference type="Proteomes" id="UP001553031"/>
    </source>
</evidence>
<dbReference type="RefSeq" id="WP_256385980.1">
    <property type="nucleotide sequence ID" value="NZ_BAAARF010000003.1"/>
</dbReference>
<gene>
    <name evidence="2" type="ORF">AB0O96_00815</name>
</gene>
<accession>A0ABV3K8M3</accession>
<keyword evidence="1" id="KW-0472">Membrane</keyword>
<evidence type="ECO:0000313" key="2">
    <source>
        <dbReference type="EMBL" id="MEV8156743.1"/>
    </source>
</evidence>
<keyword evidence="3" id="KW-1185">Reference proteome</keyword>
<protein>
    <submittedName>
        <fullName evidence="2">Uncharacterized protein</fullName>
    </submittedName>
</protein>
<comment type="caution">
    <text evidence="2">The sequence shown here is derived from an EMBL/GenBank/DDBJ whole genome shotgun (WGS) entry which is preliminary data.</text>
</comment>
<feature type="transmembrane region" description="Helical" evidence="1">
    <location>
        <begin position="12"/>
        <end position="33"/>
    </location>
</feature>
<keyword evidence="1" id="KW-0812">Transmembrane</keyword>
<proteinExistence type="predicted"/>
<organism evidence="2 3">
    <name type="scientific">Kocuria salsicia</name>
    <dbReference type="NCBI Taxonomy" id="664639"/>
    <lineage>
        <taxon>Bacteria</taxon>
        <taxon>Bacillati</taxon>
        <taxon>Actinomycetota</taxon>
        <taxon>Actinomycetes</taxon>
        <taxon>Micrococcales</taxon>
        <taxon>Micrococcaceae</taxon>
        <taxon>Kocuria</taxon>
    </lineage>
</organism>
<evidence type="ECO:0000256" key="1">
    <source>
        <dbReference type="SAM" id="Phobius"/>
    </source>
</evidence>
<dbReference type="EMBL" id="JBFBLL010000001">
    <property type="protein sequence ID" value="MEV8156743.1"/>
    <property type="molecule type" value="Genomic_DNA"/>
</dbReference>
<name>A0ABV3K8M3_9MICC</name>